<reference evidence="5 6" key="1">
    <citation type="journal article" date="2015" name="Int. J. Syst. Evol. Microbiol.">
        <title>Methanoculleus taiwanensis sp. nov., a methanogen isolated from deep marine sediment at the deformation front area near Taiwan.</title>
        <authorList>
            <person name="Weng C.Y."/>
            <person name="Chen S.C."/>
            <person name="Lai M.C."/>
            <person name="Wu S.Y."/>
            <person name="Lin S."/>
            <person name="Yang T.F."/>
            <person name="Chen P.C."/>
        </authorList>
    </citation>
    <scope>NUCLEOTIDE SEQUENCE [LARGE SCALE GENOMIC DNA]</scope>
    <source>
        <strain evidence="5 6">CYW4</strain>
    </source>
</reference>
<gene>
    <name evidence="5" type="ORF">ABH15_08240</name>
</gene>
<keyword evidence="1" id="KW-0813">Transport</keyword>
<keyword evidence="3" id="KW-0067">ATP-binding</keyword>
<dbReference type="PROSITE" id="PS50893">
    <property type="entry name" value="ABC_TRANSPORTER_2"/>
    <property type="match status" value="1"/>
</dbReference>
<name>A0A498H027_9EURY</name>
<protein>
    <submittedName>
        <fullName evidence="5">ABC transporter</fullName>
    </submittedName>
</protein>
<dbReference type="Proteomes" id="UP000290932">
    <property type="component" value="Unassembled WGS sequence"/>
</dbReference>
<evidence type="ECO:0000256" key="2">
    <source>
        <dbReference type="ARBA" id="ARBA00022741"/>
    </source>
</evidence>
<dbReference type="Pfam" id="PF00005">
    <property type="entry name" value="ABC_tran"/>
    <property type="match status" value="1"/>
</dbReference>
<evidence type="ECO:0000259" key="4">
    <source>
        <dbReference type="PROSITE" id="PS50893"/>
    </source>
</evidence>
<dbReference type="OrthoDB" id="18209at2157"/>
<dbReference type="InterPro" id="IPR017871">
    <property type="entry name" value="ABC_transporter-like_CS"/>
</dbReference>
<dbReference type="InterPro" id="IPR027417">
    <property type="entry name" value="P-loop_NTPase"/>
</dbReference>
<dbReference type="GO" id="GO:0005524">
    <property type="term" value="F:ATP binding"/>
    <property type="evidence" value="ECO:0007669"/>
    <property type="project" value="UniProtKB-KW"/>
</dbReference>
<dbReference type="EMBL" id="LHQS01000002">
    <property type="protein sequence ID" value="RXE56142.1"/>
    <property type="molecule type" value="Genomic_DNA"/>
</dbReference>
<dbReference type="GO" id="GO:0016887">
    <property type="term" value="F:ATP hydrolysis activity"/>
    <property type="evidence" value="ECO:0007669"/>
    <property type="project" value="InterPro"/>
</dbReference>
<dbReference type="SUPFAM" id="SSF52540">
    <property type="entry name" value="P-loop containing nucleoside triphosphate hydrolases"/>
    <property type="match status" value="1"/>
</dbReference>
<dbReference type="PANTHER" id="PTHR43553">
    <property type="entry name" value="HEAVY METAL TRANSPORTER"/>
    <property type="match status" value="1"/>
</dbReference>
<dbReference type="Gene3D" id="3.40.50.300">
    <property type="entry name" value="P-loop containing nucleotide triphosphate hydrolases"/>
    <property type="match status" value="1"/>
</dbReference>
<dbReference type="GO" id="GO:0042626">
    <property type="term" value="F:ATPase-coupled transmembrane transporter activity"/>
    <property type="evidence" value="ECO:0007669"/>
    <property type="project" value="TreeGrafter"/>
</dbReference>
<dbReference type="GO" id="GO:0043190">
    <property type="term" value="C:ATP-binding cassette (ABC) transporter complex"/>
    <property type="evidence" value="ECO:0007669"/>
    <property type="project" value="TreeGrafter"/>
</dbReference>
<accession>A0A498H027</accession>
<evidence type="ECO:0000256" key="3">
    <source>
        <dbReference type="ARBA" id="ARBA00022840"/>
    </source>
</evidence>
<comment type="caution">
    <text evidence="5">The sequence shown here is derived from an EMBL/GenBank/DDBJ whole genome shotgun (WGS) entry which is preliminary data.</text>
</comment>
<proteinExistence type="predicted"/>
<evidence type="ECO:0000313" key="6">
    <source>
        <dbReference type="Proteomes" id="UP000290932"/>
    </source>
</evidence>
<dbReference type="InterPro" id="IPR003593">
    <property type="entry name" value="AAA+_ATPase"/>
</dbReference>
<dbReference type="InterPro" id="IPR003439">
    <property type="entry name" value="ABC_transporter-like_ATP-bd"/>
</dbReference>
<dbReference type="PROSITE" id="PS00211">
    <property type="entry name" value="ABC_TRANSPORTER_1"/>
    <property type="match status" value="1"/>
</dbReference>
<evidence type="ECO:0000313" key="5">
    <source>
        <dbReference type="EMBL" id="RXE56142.1"/>
    </source>
</evidence>
<keyword evidence="2" id="KW-0547">Nucleotide-binding</keyword>
<feature type="domain" description="ABC transporter" evidence="4">
    <location>
        <begin position="2"/>
        <end position="218"/>
    </location>
</feature>
<sequence length="224" mass="24474">MIRCTGVRHRRLTIPSLAANARQIAVIGPNGAGKTTFLGLCAGMEEPNKGEVTLFGRKPSEVRIGWVGEFPDRTMLFSRVYDEIASSLRFRHVSCRESDTRVHETAALLGIEGLLPKATDELSGGEKALVAFAAALVHDPEVLILDEVDSHLDEEAGRRVADAIKSRPGVSVIACTQNMDTAAEADLLLYIEEGCIRHAGTAEEVFEHLKETCFYPAVWRVRGC</sequence>
<dbReference type="AlphaFoldDB" id="A0A498H027"/>
<dbReference type="SMART" id="SM00382">
    <property type="entry name" value="AAA"/>
    <property type="match status" value="1"/>
</dbReference>
<dbReference type="RefSeq" id="WP_128693886.1">
    <property type="nucleotide sequence ID" value="NZ_LHQS01000002.1"/>
</dbReference>
<dbReference type="InterPro" id="IPR050095">
    <property type="entry name" value="ECF_ABC_transporter_ATP-bd"/>
</dbReference>
<organism evidence="5 6">
    <name type="scientific">Methanoculleus taiwanensis</name>
    <dbReference type="NCBI Taxonomy" id="1550565"/>
    <lineage>
        <taxon>Archaea</taxon>
        <taxon>Methanobacteriati</taxon>
        <taxon>Methanobacteriota</taxon>
        <taxon>Stenosarchaea group</taxon>
        <taxon>Methanomicrobia</taxon>
        <taxon>Methanomicrobiales</taxon>
        <taxon>Methanomicrobiaceae</taxon>
        <taxon>Methanoculleus</taxon>
    </lineage>
</organism>
<keyword evidence="6" id="KW-1185">Reference proteome</keyword>
<evidence type="ECO:0000256" key="1">
    <source>
        <dbReference type="ARBA" id="ARBA00022448"/>
    </source>
</evidence>